<dbReference type="InterPro" id="IPR014729">
    <property type="entry name" value="Rossmann-like_a/b/a_fold"/>
</dbReference>
<evidence type="ECO:0000259" key="2">
    <source>
        <dbReference type="Pfam" id="PF00582"/>
    </source>
</evidence>
<dbReference type="AlphaFoldDB" id="A0AAV2T088"/>
<sequence>MSDNHGETSANQSDTQEDVSKSKGARRLILIAVDGSDHSERAFKFYLENIKEDGDQLKFIHVIEPVYTAPAFGVVMDLPQLPDMAQIMRRSAHDGEVLLKHFMQVAKEHGVKTEGLVLVDSNPGSAVVQMVEKLKANMIILGNRGVGIIRRTFLGSVSDYVLHHSHVPVVIVPPPSS</sequence>
<name>A0AAV2T088_CALDB</name>
<gene>
    <name evidence="3" type="ORF">CDAUBV1_LOCUS2776</name>
</gene>
<dbReference type="CDD" id="cd23659">
    <property type="entry name" value="USP_At3g01520-like"/>
    <property type="match status" value="1"/>
</dbReference>
<feature type="domain" description="UspA" evidence="2">
    <location>
        <begin position="27"/>
        <end position="173"/>
    </location>
</feature>
<dbReference type="Proteomes" id="UP001497525">
    <property type="component" value="Unassembled WGS sequence"/>
</dbReference>
<evidence type="ECO:0000313" key="4">
    <source>
        <dbReference type="Proteomes" id="UP001497525"/>
    </source>
</evidence>
<comment type="caution">
    <text evidence="3">The sequence shown here is derived from an EMBL/GenBank/DDBJ whole genome shotgun (WGS) entry which is preliminary data.</text>
</comment>
<evidence type="ECO:0000313" key="3">
    <source>
        <dbReference type="EMBL" id="CAL5130599.1"/>
    </source>
</evidence>
<accession>A0AAV2T088</accession>
<dbReference type="InterPro" id="IPR006015">
    <property type="entry name" value="Universal_stress_UspA"/>
</dbReference>
<dbReference type="EMBL" id="CAXLJL010000068">
    <property type="protein sequence ID" value="CAL5130599.1"/>
    <property type="molecule type" value="Genomic_DNA"/>
</dbReference>
<dbReference type="Pfam" id="PF00582">
    <property type="entry name" value="Usp"/>
    <property type="match status" value="1"/>
</dbReference>
<dbReference type="InterPro" id="IPR006016">
    <property type="entry name" value="UspA"/>
</dbReference>
<dbReference type="PANTHER" id="PTHR31964">
    <property type="entry name" value="ADENINE NUCLEOTIDE ALPHA HYDROLASES-LIKE SUPERFAMILY PROTEIN"/>
    <property type="match status" value="1"/>
</dbReference>
<reference evidence="3" key="1">
    <citation type="submission" date="2024-06" db="EMBL/GenBank/DDBJ databases">
        <authorList>
            <person name="Liu X."/>
            <person name="Lenzi L."/>
            <person name="Haldenby T S."/>
            <person name="Uol C."/>
        </authorList>
    </citation>
    <scope>NUCLEOTIDE SEQUENCE</scope>
</reference>
<dbReference type="Gene3D" id="3.40.50.620">
    <property type="entry name" value="HUPs"/>
    <property type="match status" value="1"/>
</dbReference>
<organism evidence="3 4">
    <name type="scientific">Calicophoron daubneyi</name>
    <name type="common">Rumen fluke</name>
    <name type="synonym">Paramphistomum daubneyi</name>
    <dbReference type="NCBI Taxonomy" id="300641"/>
    <lineage>
        <taxon>Eukaryota</taxon>
        <taxon>Metazoa</taxon>
        <taxon>Spiralia</taxon>
        <taxon>Lophotrochozoa</taxon>
        <taxon>Platyhelminthes</taxon>
        <taxon>Trematoda</taxon>
        <taxon>Digenea</taxon>
        <taxon>Plagiorchiida</taxon>
        <taxon>Pronocephalata</taxon>
        <taxon>Paramphistomoidea</taxon>
        <taxon>Paramphistomidae</taxon>
        <taxon>Calicophoron</taxon>
    </lineage>
</organism>
<evidence type="ECO:0000256" key="1">
    <source>
        <dbReference type="SAM" id="MobiDB-lite"/>
    </source>
</evidence>
<protein>
    <recommendedName>
        <fullName evidence="2">UspA domain-containing protein</fullName>
    </recommendedName>
</protein>
<dbReference type="SUPFAM" id="SSF52402">
    <property type="entry name" value="Adenine nucleotide alpha hydrolases-like"/>
    <property type="match status" value="1"/>
</dbReference>
<proteinExistence type="predicted"/>
<dbReference type="PRINTS" id="PR01438">
    <property type="entry name" value="UNVRSLSTRESS"/>
</dbReference>
<feature type="region of interest" description="Disordered" evidence="1">
    <location>
        <begin position="1"/>
        <end position="21"/>
    </location>
</feature>
<dbReference type="PANTHER" id="PTHR31964:SF113">
    <property type="entry name" value="USPA DOMAIN-CONTAINING PROTEIN"/>
    <property type="match status" value="1"/>
</dbReference>